<feature type="region of interest" description="Disordered" evidence="1">
    <location>
        <begin position="132"/>
        <end position="167"/>
    </location>
</feature>
<dbReference type="Proteomes" id="UP000239322">
    <property type="component" value="Unassembled WGS sequence"/>
</dbReference>
<dbReference type="RefSeq" id="WP_105866857.1">
    <property type="nucleotide sequence ID" value="NZ_PVLV01000007.1"/>
</dbReference>
<sequence length="167" mass="18205">MTTPPAPEPDAQLVTLLPPEDAYDYEFVAARLHDQHLLDSSVAVRVFRAPMLAVPVGGRRRGGSMDAGPGTLAIAIREALLGRGGFPGLRIRLTGPRDRSPYWVVEWGERLPARATEDERARFYGGCDCPRQPAASPTPAVPRCGSQLLPRAHEYGPSSGPRRRSLR</sequence>
<reference evidence="2 3" key="1">
    <citation type="submission" date="2018-03" db="EMBL/GenBank/DDBJ databases">
        <title>Novel Streptomyces sp. from soil.</title>
        <authorList>
            <person name="Tan G.Y.A."/>
            <person name="Lee Z.Y."/>
        </authorList>
    </citation>
    <scope>NUCLEOTIDE SEQUENCE [LARGE SCALE GENOMIC DNA]</scope>
    <source>
        <strain evidence="2 3">ST5x</strain>
    </source>
</reference>
<name>A0A2S9Q349_9ACTN</name>
<evidence type="ECO:0000313" key="2">
    <source>
        <dbReference type="EMBL" id="PRH81091.1"/>
    </source>
</evidence>
<comment type="caution">
    <text evidence="2">The sequence shown here is derived from an EMBL/GenBank/DDBJ whole genome shotgun (WGS) entry which is preliminary data.</text>
</comment>
<gene>
    <name evidence="2" type="ORF">C6N75_00670</name>
</gene>
<protein>
    <submittedName>
        <fullName evidence="2">Uncharacterized protein</fullName>
    </submittedName>
</protein>
<dbReference type="OrthoDB" id="4282618at2"/>
<evidence type="ECO:0000256" key="1">
    <source>
        <dbReference type="SAM" id="MobiDB-lite"/>
    </source>
</evidence>
<keyword evidence="3" id="KW-1185">Reference proteome</keyword>
<accession>A0A2S9Q349</accession>
<evidence type="ECO:0000313" key="3">
    <source>
        <dbReference type="Proteomes" id="UP000239322"/>
    </source>
</evidence>
<dbReference type="EMBL" id="PVLV01000007">
    <property type="protein sequence ID" value="PRH81091.1"/>
    <property type="molecule type" value="Genomic_DNA"/>
</dbReference>
<dbReference type="AlphaFoldDB" id="A0A2S9Q349"/>
<organism evidence="2 3">
    <name type="scientific">Streptomyces solincola</name>
    <dbReference type="NCBI Taxonomy" id="2100817"/>
    <lineage>
        <taxon>Bacteria</taxon>
        <taxon>Bacillati</taxon>
        <taxon>Actinomycetota</taxon>
        <taxon>Actinomycetes</taxon>
        <taxon>Kitasatosporales</taxon>
        <taxon>Streptomycetaceae</taxon>
        <taxon>Streptomyces</taxon>
    </lineage>
</organism>
<proteinExistence type="predicted"/>
<dbReference type="Pfam" id="PF19819">
    <property type="entry name" value="DUF6302"/>
    <property type="match status" value="1"/>
</dbReference>
<dbReference type="InterPro" id="IPR046269">
    <property type="entry name" value="DUF6302"/>
</dbReference>